<dbReference type="Pfam" id="PF01627">
    <property type="entry name" value="Hpt"/>
    <property type="match status" value="1"/>
</dbReference>
<organism evidence="4 5">
    <name type="scientific">Massilia antarctica</name>
    <dbReference type="NCBI Taxonomy" id="2765360"/>
    <lineage>
        <taxon>Bacteria</taxon>
        <taxon>Pseudomonadati</taxon>
        <taxon>Pseudomonadota</taxon>
        <taxon>Betaproteobacteria</taxon>
        <taxon>Burkholderiales</taxon>
        <taxon>Oxalobacteraceae</taxon>
        <taxon>Telluria group</taxon>
        <taxon>Massilia</taxon>
    </lineage>
</organism>
<feature type="domain" description="HPt" evidence="3">
    <location>
        <begin position="41"/>
        <end position="133"/>
    </location>
</feature>
<keyword evidence="1" id="KW-0902">Two-component regulatory system</keyword>
<dbReference type="EMBL" id="CP065053">
    <property type="protein sequence ID" value="QPI51101.1"/>
    <property type="molecule type" value="Genomic_DNA"/>
</dbReference>
<evidence type="ECO:0000313" key="5">
    <source>
        <dbReference type="Proteomes" id="UP000662888"/>
    </source>
</evidence>
<evidence type="ECO:0000259" key="3">
    <source>
        <dbReference type="PROSITE" id="PS50894"/>
    </source>
</evidence>
<dbReference type="Proteomes" id="UP000662888">
    <property type="component" value="Chromosome"/>
</dbReference>
<sequence length="216" mass="23164">MNNRHFMSSREKLPARVALRADSATRAVIDMADGIDRIMGNRELYARMLKRFRSDYAHGAVPIGQALAAGDAVLAQRLAHTLKGAAGMIGAHRLHQDASVLELAIRTNPPAQQAALNALMGAFDKVLHLLDQVVTGSAPDGFALDMPQRPLMQDPVLLARLVELLIDADGAAVDLLDESGASLRVILGDARLARVTKAVNDFDFEGALSALRQTAL</sequence>
<evidence type="ECO:0000313" key="4">
    <source>
        <dbReference type="EMBL" id="QPI51101.1"/>
    </source>
</evidence>
<dbReference type="Gene3D" id="1.20.120.160">
    <property type="entry name" value="HPT domain"/>
    <property type="match status" value="1"/>
</dbReference>
<accession>A0AA48WEN5</accession>
<keyword evidence="5" id="KW-1185">Reference proteome</keyword>
<reference evidence="4 5" key="1">
    <citation type="submission" date="2020-11" db="EMBL/GenBank/DDBJ databases">
        <authorList>
            <person name="Sun Q."/>
        </authorList>
    </citation>
    <scope>NUCLEOTIDE SEQUENCE [LARGE SCALE GENOMIC DNA]</scope>
    <source>
        <strain evidence="4 5">P8398</strain>
    </source>
</reference>
<dbReference type="InterPro" id="IPR036641">
    <property type="entry name" value="HPT_dom_sf"/>
</dbReference>
<feature type="modified residue" description="Phosphohistidine" evidence="2">
    <location>
        <position position="80"/>
    </location>
</feature>
<proteinExistence type="predicted"/>
<evidence type="ECO:0000256" key="1">
    <source>
        <dbReference type="ARBA" id="ARBA00023012"/>
    </source>
</evidence>
<keyword evidence="2" id="KW-0597">Phosphoprotein</keyword>
<dbReference type="InterPro" id="IPR008207">
    <property type="entry name" value="Sig_transdc_His_kin_Hpt_dom"/>
</dbReference>
<dbReference type="RefSeq" id="WP_206090735.1">
    <property type="nucleotide sequence ID" value="NZ_CP065053.1"/>
</dbReference>
<dbReference type="PROSITE" id="PS50894">
    <property type="entry name" value="HPT"/>
    <property type="match status" value="1"/>
</dbReference>
<protein>
    <submittedName>
        <fullName evidence="4">Hpt domain-containing protein</fullName>
    </submittedName>
</protein>
<gene>
    <name evidence="4" type="ORF">IV454_06100</name>
</gene>
<dbReference type="SMART" id="SM00073">
    <property type="entry name" value="HPT"/>
    <property type="match status" value="1"/>
</dbReference>
<dbReference type="SUPFAM" id="SSF47226">
    <property type="entry name" value="Histidine-containing phosphotransfer domain, HPT domain"/>
    <property type="match status" value="1"/>
</dbReference>
<evidence type="ECO:0000256" key="2">
    <source>
        <dbReference type="PROSITE-ProRule" id="PRU00110"/>
    </source>
</evidence>
<name>A0AA48WEN5_9BURK</name>